<gene>
    <name evidence="1" type="ORF">RF11_08609</name>
</gene>
<sequence length="179" mass="20170">MLSGNNGVITLWAPRSCFQCTLCSKKTKYTSYQIIKRHFKDCHTSAITYNIGCSFCCMKQFENYPEWKQHLDSCPSAIKSLYDISPNPSPVIVSTIYEKQKPAPSSQTLNTSSLYNSCIVVSTLYQKKRTPTIQTKPCNRYESFSPIIQTPKVKKIKQTFQKPLVSPVATLNPVPSSSP</sequence>
<organism evidence="1 2">
    <name type="scientific">Thelohanellus kitauei</name>
    <name type="common">Myxosporean</name>
    <dbReference type="NCBI Taxonomy" id="669202"/>
    <lineage>
        <taxon>Eukaryota</taxon>
        <taxon>Metazoa</taxon>
        <taxon>Cnidaria</taxon>
        <taxon>Myxozoa</taxon>
        <taxon>Myxosporea</taxon>
        <taxon>Bivalvulida</taxon>
        <taxon>Platysporina</taxon>
        <taxon>Myxobolidae</taxon>
        <taxon>Thelohanellus</taxon>
    </lineage>
</organism>
<evidence type="ECO:0000313" key="1">
    <source>
        <dbReference type="EMBL" id="KII64800.1"/>
    </source>
</evidence>
<reference evidence="1 2" key="1">
    <citation type="journal article" date="2014" name="Genome Biol. Evol.">
        <title>The genome of the myxosporean Thelohanellus kitauei shows adaptations to nutrient acquisition within its fish host.</title>
        <authorList>
            <person name="Yang Y."/>
            <person name="Xiong J."/>
            <person name="Zhou Z."/>
            <person name="Huo F."/>
            <person name="Miao W."/>
            <person name="Ran C."/>
            <person name="Liu Y."/>
            <person name="Zhang J."/>
            <person name="Feng J."/>
            <person name="Wang M."/>
            <person name="Wang M."/>
            <person name="Wang L."/>
            <person name="Yao B."/>
        </authorList>
    </citation>
    <scope>NUCLEOTIDE SEQUENCE [LARGE SCALE GENOMIC DNA]</scope>
    <source>
        <strain evidence="1">Wuqing</strain>
    </source>
</reference>
<evidence type="ECO:0000313" key="2">
    <source>
        <dbReference type="Proteomes" id="UP000031668"/>
    </source>
</evidence>
<name>A0A0C2MK85_THEKT</name>
<proteinExistence type="predicted"/>
<comment type="caution">
    <text evidence="1">The sequence shown here is derived from an EMBL/GenBank/DDBJ whole genome shotgun (WGS) entry which is preliminary data.</text>
</comment>
<accession>A0A0C2MK85</accession>
<dbReference type="AlphaFoldDB" id="A0A0C2MK85"/>
<keyword evidence="2" id="KW-1185">Reference proteome</keyword>
<protein>
    <submittedName>
        <fullName evidence="1">Uncharacterized protein</fullName>
    </submittedName>
</protein>
<dbReference type="Proteomes" id="UP000031668">
    <property type="component" value="Unassembled WGS sequence"/>
</dbReference>
<dbReference type="EMBL" id="JWZT01004095">
    <property type="protein sequence ID" value="KII64800.1"/>
    <property type="molecule type" value="Genomic_DNA"/>
</dbReference>